<reference evidence="2" key="1">
    <citation type="journal article" date="2020" name="Stud. Mycol.">
        <title>101 Dothideomycetes genomes: a test case for predicting lifestyles and emergence of pathogens.</title>
        <authorList>
            <person name="Haridas S."/>
            <person name="Albert R."/>
            <person name="Binder M."/>
            <person name="Bloem J."/>
            <person name="Labutti K."/>
            <person name="Salamov A."/>
            <person name="Andreopoulos B."/>
            <person name="Baker S."/>
            <person name="Barry K."/>
            <person name="Bills G."/>
            <person name="Bluhm B."/>
            <person name="Cannon C."/>
            <person name="Castanera R."/>
            <person name="Culley D."/>
            <person name="Daum C."/>
            <person name="Ezra D."/>
            <person name="Gonzalez J."/>
            <person name="Henrissat B."/>
            <person name="Kuo A."/>
            <person name="Liang C."/>
            <person name="Lipzen A."/>
            <person name="Lutzoni F."/>
            <person name="Magnuson J."/>
            <person name="Mondo S."/>
            <person name="Nolan M."/>
            <person name="Ohm R."/>
            <person name="Pangilinan J."/>
            <person name="Park H.-J."/>
            <person name="Ramirez L."/>
            <person name="Alfaro M."/>
            <person name="Sun H."/>
            <person name="Tritt A."/>
            <person name="Yoshinaga Y."/>
            <person name="Zwiers L.-H."/>
            <person name="Turgeon B."/>
            <person name="Goodwin S."/>
            <person name="Spatafora J."/>
            <person name="Crous P."/>
            <person name="Grigoriev I."/>
        </authorList>
    </citation>
    <scope>NUCLEOTIDE SEQUENCE</scope>
    <source>
        <strain evidence="2">CBS 122367</strain>
    </source>
</reference>
<dbReference type="EMBL" id="MU005637">
    <property type="protein sequence ID" value="KAF2676257.1"/>
    <property type="molecule type" value="Genomic_DNA"/>
</dbReference>
<gene>
    <name evidence="2" type="ORF">K458DRAFT_410610</name>
</gene>
<organism evidence="2 3">
    <name type="scientific">Lentithecium fluviatile CBS 122367</name>
    <dbReference type="NCBI Taxonomy" id="1168545"/>
    <lineage>
        <taxon>Eukaryota</taxon>
        <taxon>Fungi</taxon>
        <taxon>Dikarya</taxon>
        <taxon>Ascomycota</taxon>
        <taxon>Pezizomycotina</taxon>
        <taxon>Dothideomycetes</taxon>
        <taxon>Pleosporomycetidae</taxon>
        <taxon>Pleosporales</taxon>
        <taxon>Massarineae</taxon>
        <taxon>Lentitheciaceae</taxon>
        <taxon>Lentithecium</taxon>
    </lineage>
</organism>
<feature type="compositionally biased region" description="Polar residues" evidence="1">
    <location>
        <begin position="232"/>
        <end position="245"/>
    </location>
</feature>
<evidence type="ECO:0000256" key="1">
    <source>
        <dbReference type="SAM" id="MobiDB-lite"/>
    </source>
</evidence>
<evidence type="ECO:0000313" key="3">
    <source>
        <dbReference type="Proteomes" id="UP000799291"/>
    </source>
</evidence>
<feature type="region of interest" description="Disordered" evidence="1">
    <location>
        <begin position="174"/>
        <end position="286"/>
    </location>
</feature>
<dbReference type="AlphaFoldDB" id="A0A6G1IDE8"/>
<name>A0A6G1IDE8_9PLEO</name>
<protein>
    <submittedName>
        <fullName evidence="2">Uncharacterized protein</fullName>
    </submittedName>
</protein>
<accession>A0A6G1IDE8</accession>
<sequence length="286" mass="30976">MVDGTKPSPSSPKCGGLLLAAVVAGSRVSKSRAMYKRGCARDGNNLAAYSSSLCLPRLIPDAADPRRRWILVGRRANGHRDARQVEVSPPGGKTIFLLDFAAKLCDVDIRGSGMMMFNTTIVAEADSVESRSFTPQIKSSGYICWRCWCLGHSRPWLYTWRFIADFIEIHSASNSEVPNRKSNKAPADTLSERKSPFGTIHAPEKVRSRTGKRRLVDDVLLQPENDPGISSPGHSNGATNVNLSSPDAVHDDAALTVLNPPRSESIMERPVPPASETSGALTIPDA</sequence>
<dbReference type="Proteomes" id="UP000799291">
    <property type="component" value="Unassembled WGS sequence"/>
</dbReference>
<evidence type="ECO:0000313" key="2">
    <source>
        <dbReference type="EMBL" id="KAF2676257.1"/>
    </source>
</evidence>
<keyword evidence="3" id="KW-1185">Reference proteome</keyword>
<proteinExistence type="predicted"/>